<proteinExistence type="predicted"/>
<organism evidence="1 2">
    <name type="scientific">Paenibacillus ehimensis</name>
    <dbReference type="NCBI Taxonomy" id="79264"/>
    <lineage>
        <taxon>Bacteria</taxon>
        <taxon>Bacillati</taxon>
        <taxon>Bacillota</taxon>
        <taxon>Bacilli</taxon>
        <taxon>Bacillales</taxon>
        <taxon>Paenibacillaceae</taxon>
        <taxon>Paenibacillus</taxon>
    </lineage>
</organism>
<comment type="caution">
    <text evidence="1">The sequence shown here is derived from an EMBL/GenBank/DDBJ whole genome shotgun (WGS) entry which is preliminary data.</text>
</comment>
<evidence type="ECO:0000313" key="2">
    <source>
        <dbReference type="Proteomes" id="UP001168883"/>
    </source>
</evidence>
<dbReference type="Proteomes" id="UP001168883">
    <property type="component" value="Unassembled WGS sequence"/>
</dbReference>
<dbReference type="RefSeq" id="WP_127487679.1">
    <property type="nucleotide sequence ID" value="NZ_JARLKN010000072.1"/>
</dbReference>
<evidence type="ECO:0008006" key="3">
    <source>
        <dbReference type="Google" id="ProtNLM"/>
    </source>
</evidence>
<keyword evidence="2" id="KW-1185">Reference proteome</keyword>
<evidence type="ECO:0000313" key="1">
    <source>
        <dbReference type="EMBL" id="MDO3676743.1"/>
    </source>
</evidence>
<dbReference type="EMBL" id="JAUMKJ010000007">
    <property type="protein sequence ID" value="MDO3676743.1"/>
    <property type="molecule type" value="Genomic_DNA"/>
</dbReference>
<protein>
    <recommendedName>
        <fullName evidence="3">DUF2059 domain-containing protein</fullName>
    </recommendedName>
</protein>
<sequence length="238" mass="26585">MNKHWIISAGLGIMLGLGAFVWVHSQSLVFTASQSKVDLHDMRAEIGRLTGRNPQLALSSNPYKYTENNQVFDRIVGYGYEALPLIEKEMTKGDTYGLEKDILAIAAERIAKVDLKQSPYRWSHAEEFVRAWRLHLQAVPSEVERIAASEQSRDEKIKSLVKLGAPAIPYILEQVDQGHTDMAPALRQLIPESAAAGLKAEGDAAAYKQWAQEHQEQVELLRSLVSQAVREPETNKPS</sequence>
<accession>A0ABT8V7Q2</accession>
<name>A0ABT8V7Q2_9BACL</name>
<reference evidence="1" key="1">
    <citation type="submission" date="2023-07" db="EMBL/GenBank/DDBJ databases">
        <authorList>
            <person name="Aktuganov G."/>
            <person name="Boyko T."/>
            <person name="Delegan Y."/>
            <person name="Galimzianova N."/>
            <person name="Gilvanova E."/>
            <person name="Korobov V."/>
            <person name="Kuzmina L."/>
            <person name="Melentiev A."/>
            <person name="Milman P."/>
            <person name="Ryabova A."/>
            <person name="Stupak E."/>
            <person name="Yasakov T."/>
            <person name="Zharikova N."/>
            <person name="Zhurenko E."/>
        </authorList>
    </citation>
    <scope>NUCLEOTIDE SEQUENCE</scope>
    <source>
        <strain evidence="1">IB-739</strain>
    </source>
</reference>
<gene>
    <name evidence="1" type="ORF">Q3C12_06985</name>
</gene>